<protein>
    <recommendedName>
        <fullName evidence="3">DUF3558 domain-containing protein</fullName>
    </recommendedName>
</protein>
<keyword evidence="2" id="KW-1185">Reference proteome</keyword>
<sequence length="177" mass="20279">MKLIDKPVYLIIITLLFLFSSCGESGNNSKGEFNGTDFCLMIGTDDIRSVFNLNSGVEIEQDKNLDQICYYKWTADDINYSIRFTKAKWDQKSSAEVNKTWEKQNESNYNKYDLEIIQGVGAKASWSDYEKGQLRFVADGYFFYLSLYNDSSSESPEGKQDRIDKAAQLANVIIDKM</sequence>
<reference evidence="1 2" key="1">
    <citation type="submission" date="2017-12" db="EMBL/GenBank/DDBJ databases">
        <title>The draft genome sequence of Brumimicrobium saltpan LHR20.</title>
        <authorList>
            <person name="Do Z.-J."/>
            <person name="Luo H.-R."/>
        </authorList>
    </citation>
    <scope>NUCLEOTIDE SEQUENCE [LARGE SCALE GENOMIC DNA]</scope>
    <source>
        <strain evidence="1 2">LHR20</strain>
    </source>
</reference>
<evidence type="ECO:0008006" key="3">
    <source>
        <dbReference type="Google" id="ProtNLM"/>
    </source>
</evidence>
<dbReference type="AlphaFoldDB" id="A0A2I0R6A8"/>
<organism evidence="1 2">
    <name type="scientific">Brumimicrobium salinarum</name>
    <dbReference type="NCBI Taxonomy" id="2058658"/>
    <lineage>
        <taxon>Bacteria</taxon>
        <taxon>Pseudomonadati</taxon>
        <taxon>Bacteroidota</taxon>
        <taxon>Flavobacteriia</taxon>
        <taxon>Flavobacteriales</taxon>
        <taxon>Crocinitomicaceae</taxon>
        <taxon>Brumimicrobium</taxon>
    </lineage>
</organism>
<comment type="caution">
    <text evidence="1">The sequence shown here is derived from an EMBL/GenBank/DDBJ whole genome shotgun (WGS) entry which is preliminary data.</text>
</comment>
<evidence type="ECO:0000313" key="1">
    <source>
        <dbReference type="EMBL" id="PKR82106.1"/>
    </source>
</evidence>
<name>A0A2I0R6A8_9FLAO</name>
<gene>
    <name evidence="1" type="ORF">CW751_01855</name>
</gene>
<dbReference type="PROSITE" id="PS51257">
    <property type="entry name" value="PROKAR_LIPOPROTEIN"/>
    <property type="match status" value="1"/>
</dbReference>
<proteinExistence type="predicted"/>
<dbReference type="RefSeq" id="WP_101333251.1">
    <property type="nucleotide sequence ID" value="NZ_PJNI01000001.1"/>
</dbReference>
<accession>A0A2I0R6A8</accession>
<dbReference type="EMBL" id="PJNI01000001">
    <property type="protein sequence ID" value="PKR82106.1"/>
    <property type="molecule type" value="Genomic_DNA"/>
</dbReference>
<dbReference type="OrthoDB" id="1431957at2"/>
<evidence type="ECO:0000313" key="2">
    <source>
        <dbReference type="Proteomes" id="UP000236654"/>
    </source>
</evidence>
<dbReference type="Proteomes" id="UP000236654">
    <property type="component" value="Unassembled WGS sequence"/>
</dbReference>